<dbReference type="SMART" id="SM00398">
    <property type="entry name" value="HMG"/>
    <property type="match status" value="1"/>
</dbReference>
<keyword evidence="1 3" id="KW-0238">DNA-binding</keyword>
<evidence type="ECO:0000313" key="5">
    <source>
        <dbReference type="EMBL" id="ROW15253.1"/>
    </source>
</evidence>
<evidence type="ECO:0000313" key="6">
    <source>
        <dbReference type="Proteomes" id="UP000285146"/>
    </source>
</evidence>
<feature type="domain" description="HMG box" evidence="4">
    <location>
        <begin position="197"/>
        <end position="265"/>
    </location>
</feature>
<dbReference type="SUPFAM" id="SSF47095">
    <property type="entry name" value="HMG-box"/>
    <property type="match status" value="1"/>
</dbReference>
<keyword evidence="6" id="KW-1185">Reference proteome</keyword>
<dbReference type="InterPro" id="IPR050140">
    <property type="entry name" value="SRY-related_HMG-box_TF-like"/>
</dbReference>
<dbReference type="GO" id="GO:0000122">
    <property type="term" value="P:negative regulation of transcription by RNA polymerase II"/>
    <property type="evidence" value="ECO:0007669"/>
    <property type="project" value="TreeGrafter"/>
</dbReference>
<dbReference type="InterPro" id="IPR009071">
    <property type="entry name" value="HMG_box_dom"/>
</dbReference>
<feature type="DNA-binding region" description="HMG box" evidence="3">
    <location>
        <begin position="197"/>
        <end position="265"/>
    </location>
</feature>
<evidence type="ECO:0000259" key="4">
    <source>
        <dbReference type="PROSITE" id="PS50118"/>
    </source>
</evidence>
<dbReference type="STRING" id="1230097.A0A423XG81"/>
<dbReference type="CDD" id="cd01389">
    <property type="entry name" value="HMG-box_ROX1-like"/>
    <property type="match status" value="1"/>
</dbReference>
<proteinExistence type="predicted"/>
<dbReference type="Proteomes" id="UP000285146">
    <property type="component" value="Unassembled WGS sequence"/>
</dbReference>
<dbReference type="OrthoDB" id="2307332at2759"/>
<dbReference type="GO" id="GO:0001228">
    <property type="term" value="F:DNA-binding transcription activator activity, RNA polymerase II-specific"/>
    <property type="evidence" value="ECO:0007669"/>
    <property type="project" value="TreeGrafter"/>
</dbReference>
<dbReference type="InParanoid" id="A0A423XG81"/>
<evidence type="ECO:0000256" key="3">
    <source>
        <dbReference type="PROSITE-ProRule" id="PRU00267"/>
    </source>
</evidence>
<dbReference type="EMBL" id="LKEB01000010">
    <property type="protein sequence ID" value="ROW15253.1"/>
    <property type="molecule type" value="Genomic_DNA"/>
</dbReference>
<organism evidence="5 6">
    <name type="scientific">Cytospora leucostoma</name>
    <dbReference type="NCBI Taxonomy" id="1230097"/>
    <lineage>
        <taxon>Eukaryota</taxon>
        <taxon>Fungi</taxon>
        <taxon>Dikarya</taxon>
        <taxon>Ascomycota</taxon>
        <taxon>Pezizomycotina</taxon>
        <taxon>Sordariomycetes</taxon>
        <taxon>Sordariomycetidae</taxon>
        <taxon>Diaporthales</taxon>
        <taxon>Cytosporaceae</taxon>
        <taxon>Cytospora</taxon>
    </lineage>
</organism>
<dbReference type="PROSITE" id="PS50118">
    <property type="entry name" value="HMG_BOX_2"/>
    <property type="match status" value="1"/>
</dbReference>
<dbReference type="AlphaFoldDB" id="A0A423XG81"/>
<evidence type="ECO:0000256" key="1">
    <source>
        <dbReference type="ARBA" id="ARBA00023125"/>
    </source>
</evidence>
<sequence length="274" mass="31519">MTDESDLEAFYRCLGCYGRLISHWFKGENGDVPYVVCHNSACTDIHRVFPEGYGVRLMKANSQLFPQADVYNTYPIGPLITDKRTTDFQVQYTAFSGQIIQAKPFLNSGMLDMNPAPKNSFEAVNAGDERRIREVRQETIASVSKQGSSSKFRSTAKLEKPLSELTNYAPEPLRSIESYVNRPTEERLMEARAQGKTPRPLNAFILYRKAYNAHSKQFRKQNDIATISHVLSDSWRLETQEVRRRFFESAKTDSANHYLAHPDYKYTRNRKPKN</sequence>
<name>A0A423XG81_9PEZI</name>
<accession>A0A423XG81</accession>
<keyword evidence="2" id="KW-0804">Transcription</keyword>
<dbReference type="GO" id="GO:0000978">
    <property type="term" value="F:RNA polymerase II cis-regulatory region sequence-specific DNA binding"/>
    <property type="evidence" value="ECO:0007669"/>
    <property type="project" value="TreeGrafter"/>
</dbReference>
<evidence type="ECO:0000256" key="2">
    <source>
        <dbReference type="ARBA" id="ARBA00023163"/>
    </source>
</evidence>
<dbReference type="InterPro" id="IPR036910">
    <property type="entry name" value="HMG_box_dom_sf"/>
</dbReference>
<dbReference type="PANTHER" id="PTHR10270:SF161">
    <property type="entry name" value="SEX-DETERMINING REGION Y PROTEIN"/>
    <property type="match status" value="1"/>
</dbReference>
<dbReference type="GO" id="GO:0030154">
    <property type="term" value="P:cell differentiation"/>
    <property type="evidence" value="ECO:0007669"/>
    <property type="project" value="TreeGrafter"/>
</dbReference>
<reference evidence="5 6" key="1">
    <citation type="submission" date="2015-09" db="EMBL/GenBank/DDBJ databases">
        <title>Host preference determinants of Valsa canker pathogens revealed by comparative genomics.</title>
        <authorList>
            <person name="Yin Z."/>
            <person name="Huang L."/>
        </authorList>
    </citation>
    <scope>NUCLEOTIDE SEQUENCE [LARGE SCALE GENOMIC DNA]</scope>
    <source>
        <strain evidence="5 6">SXYLt</strain>
    </source>
</reference>
<gene>
    <name evidence="5" type="ORF">VPNG_03100</name>
</gene>
<protein>
    <recommendedName>
        <fullName evidence="4">HMG box domain-containing protein</fullName>
    </recommendedName>
</protein>
<dbReference type="Gene3D" id="1.10.30.10">
    <property type="entry name" value="High mobility group box domain"/>
    <property type="match status" value="1"/>
</dbReference>
<keyword evidence="3" id="KW-0539">Nucleus</keyword>
<dbReference type="Pfam" id="PF00505">
    <property type="entry name" value="HMG_box"/>
    <property type="match status" value="1"/>
</dbReference>
<comment type="caution">
    <text evidence="5">The sequence shown here is derived from an EMBL/GenBank/DDBJ whole genome shotgun (WGS) entry which is preliminary data.</text>
</comment>
<dbReference type="GO" id="GO:0005634">
    <property type="term" value="C:nucleus"/>
    <property type="evidence" value="ECO:0007669"/>
    <property type="project" value="UniProtKB-UniRule"/>
</dbReference>
<dbReference type="PANTHER" id="PTHR10270">
    <property type="entry name" value="SOX TRANSCRIPTION FACTOR"/>
    <property type="match status" value="1"/>
</dbReference>